<keyword evidence="8" id="KW-0963">Cytoplasm</keyword>
<feature type="region of interest" description="Disordered" evidence="10">
    <location>
        <begin position="1"/>
        <end position="43"/>
    </location>
</feature>
<accession>A0A8H3EYQ2</accession>
<evidence type="ECO:0000256" key="4">
    <source>
        <dbReference type="ARBA" id="ARBA00007096"/>
    </source>
</evidence>
<dbReference type="EMBL" id="CAJPDQ010000007">
    <property type="protein sequence ID" value="CAF9912722.1"/>
    <property type="molecule type" value="Genomic_DNA"/>
</dbReference>
<organism evidence="12 13">
    <name type="scientific">Gomphillus americanus</name>
    <dbReference type="NCBI Taxonomy" id="1940652"/>
    <lineage>
        <taxon>Eukaryota</taxon>
        <taxon>Fungi</taxon>
        <taxon>Dikarya</taxon>
        <taxon>Ascomycota</taxon>
        <taxon>Pezizomycotina</taxon>
        <taxon>Lecanoromycetes</taxon>
        <taxon>OSLEUM clade</taxon>
        <taxon>Ostropomycetidae</taxon>
        <taxon>Ostropales</taxon>
        <taxon>Graphidaceae</taxon>
        <taxon>Gomphilloideae</taxon>
        <taxon>Gomphillus</taxon>
    </lineage>
</organism>
<dbReference type="Pfam" id="PF09811">
    <property type="entry name" value="Yae1_N"/>
    <property type="match status" value="1"/>
</dbReference>
<evidence type="ECO:0000256" key="5">
    <source>
        <dbReference type="ARBA" id="ARBA00011427"/>
    </source>
</evidence>
<comment type="function">
    <text evidence="1">The complex LTO1:YAE1 may function as a target specific adapter that probably recruits apo-RPLI1 to the cytosolic iron-sulfur protein assembly (CIA) complex machinery. May be required for biogenesis of the large ribosomal subunit and initiation of translation.</text>
</comment>
<sequence>MSTSPASTQSHTSTTPTDATNSPTNLEDIFATSHNHPSDSPRLRSIHATAGYRDGASAAREAAVQGGFDEGYLLGAAIGARAGVLIGIVEGIVAAGGLTGGSTDGLAKGLTEGPAGGPAGSLAEYLTGASSTRSGEGLAEGSARGVAVGAVPGAVPGVAEDIARNWSNGNEDGNSTKATGGRDDSGDEVQAKAAKLLERMRRDLALENVLGPAFVLKDGTWGWDVAVELMESGGVDAVAEAHPVIRRYAGVVGGWVRRLELRRVGEGVG</sequence>
<dbReference type="GO" id="GO:0005737">
    <property type="term" value="C:cytoplasm"/>
    <property type="evidence" value="ECO:0007669"/>
    <property type="project" value="UniProtKB-SubCell"/>
</dbReference>
<dbReference type="InterPro" id="IPR019191">
    <property type="entry name" value="Essential_protein_Yae1_N"/>
</dbReference>
<dbReference type="Proteomes" id="UP000664169">
    <property type="component" value="Unassembled WGS sequence"/>
</dbReference>
<evidence type="ECO:0000256" key="1">
    <source>
        <dbReference type="ARBA" id="ARBA00003836"/>
    </source>
</evidence>
<evidence type="ECO:0000259" key="11">
    <source>
        <dbReference type="Pfam" id="PF09811"/>
    </source>
</evidence>
<name>A0A8H3EYQ2_9LECA</name>
<dbReference type="PANTHER" id="PTHR18829">
    <property type="entry name" value="PROTEIN YAE1 HOMOLOG"/>
    <property type="match status" value="1"/>
</dbReference>
<proteinExistence type="inferred from homology"/>
<evidence type="ECO:0000313" key="12">
    <source>
        <dbReference type="EMBL" id="CAF9912722.1"/>
    </source>
</evidence>
<comment type="subcellular location">
    <subcellularLocation>
        <location evidence="3">Cytoplasm</location>
    </subcellularLocation>
    <subcellularLocation>
        <location evidence="2">Nucleus</location>
    </subcellularLocation>
</comment>
<evidence type="ECO:0000256" key="6">
    <source>
        <dbReference type="ARBA" id="ARBA00017286"/>
    </source>
</evidence>
<dbReference type="OrthoDB" id="20086at2759"/>
<evidence type="ECO:0000256" key="8">
    <source>
        <dbReference type="ARBA" id="ARBA00022490"/>
    </source>
</evidence>
<feature type="compositionally biased region" description="Polar residues" evidence="10">
    <location>
        <begin position="1"/>
        <end position="25"/>
    </location>
</feature>
<keyword evidence="13" id="KW-1185">Reference proteome</keyword>
<comment type="subunit">
    <text evidence="5">May form a complex with LTO1.</text>
</comment>
<feature type="compositionally biased region" description="Polar residues" evidence="10">
    <location>
        <begin position="165"/>
        <end position="178"/>
    </location>
</feature>
<reference evidence="12" key="1">
    <citation type="submission" date="2021-03" db="EMBL/GenBank/DDBJ databases">
        <authorList>
            <person name="Tagirdzhanova G."/>
        </authorList>
    </citation>
    <scope>NUCLEOTIDE SEQUENCE</scope>
</reference>
<gene>
    <name evidence="12" type="ORF">GOMPHAMPRED_007746</name>
</gene>
<dbReference type="AlphaFoldDB" id="A0A8H3EYQ2"/>
<keyword evidence="9" id="KW-0539">Nucleus</keyword>
<evidence type="ECO:0000256" key="10">
    <source>
        <dbReference type="SAM" id="MobiDB-lite"/>
    </source>
</evidence>
<evidence type="ECO:0000256" key="7">
    <source>
        <dbReference type="ARBA" id="ARBA00018400"/>
    </source>
</evidence>
<dbReference type="GO" id="GO:0005634">
    <property type="term" value="C:nucleus"/>
    <property type="evidence" value="ECO:0007669"/>
    <property type="project" value="UniProtKB-SubCell"/>
</dbReference>
<protein>
    <recommendedName>
        <fullName evidence="7">Protein YAE1</fullName>
    </recommendedName>
    <alternativeName>
        <fullName evidence="6">Protein yae1</fullName>
    </alternativeName>
</protein>
<dbReference type="InterPro" id="IPR038881">
    <property type="entry name" value="Yae1-like"/>
</dbReference>
<feature type="region of interest" description="Disordered" evidence="10">
    <location>
        <begin position="164"/>
        <end position="187"/>
    </location>
</feature>
<feature type="domain" description="Essential protein Yae1 N-terminal" evidence="11">
    <location>
        <begin position="51"/>
        <end position="89"/>
    </location>
</feature>
<evidence type="ECO:0000256" key="2">
    <source>
        <dbReference type="ARBA" id="ARBA00004123"/>
    </source>
</evidence>
<evidence type="ECO:0000256" key="9">
    <source>
        <dbReference type="ARBA" id="ARBA00023242"/>
    </source>
</evidence>
<evidence type="ECO:0000256" key="3">
    <source>
        <dbReference type="ARBA" id="ARBA00004496"/>
    </source>
</evidence>
<comment type="similarity">
    <text evidence="4">Belongs to the YAE1 family.</text>
</comment>
<dbReference type="PANTHER" id="PTHR18829:SF0">
    <property type="entry name" value="PROTEIN YAE1 HOMOLOG"/>
    <property type="match status" value="1"/>
</dbReference>
<evidence type="ECO:0000313" key="13">
    <source>
        <dbReference type="Proteomes" id="UP000664169"/>
    </source>
</evidence>
<comment type="caution">
    <text evidence="12">The sequence shown here is derived from an EMBL/GenBank/DDBJ whole genome shotgun (WGS) entry which is preliminary data.</text>
</comment>